<sequence length="252" mass="29046">MGRRIRPAGVYRAVALELQSNVLPGVRSLQPPWFNVMHSVPPAETLVRTISPQHGAKRTRSLYRPQQIVFLEDKLRKVFYKDHPWELARPRVFAETDGKDYQRCDWSKGVQQPEMALSGECVVQRQMWLMENQKMSESQAYDEARYEFYDLRQAEEIEQRVAVEEARYVGAYFGKSRLEIGMMLEDQEYEKWKEWAQTENALILASEKNLLDDVLPTSESGASGVEDDVEADSDEFAASAGDATSRRDQESR</sequence>
<dbReference type="GO" id="GO:0005763">
    <property type="term" value="C:mitochondrial small ribosomal subunit"/>
    <property type="evidence" value="ECO:0007669"/>
    <property type="project" value="InterPro"/>
</dbReference>
<keyword evidence="10" id="KW-1185">Reference proteome</keyword>
<keyword evidence="5" id="KW-0687">Ribonucleoprotein</keyword>
<dbReference type="STRING" id="1330021.A0A367LP66"/>
<protein>
    <recommendedName>
        <fullName evidence="6">Small ribosomal subunit protein mS23</fullName>
    </recommendedName>
    <alternativeName>
        <fullName evidence="7">37S ribosomal protein S25, mitochondrial</fullName>
    </alternativeName>
</protein>
<proteinExistence type="inferred from homology"/>
<evidence type="ECO:0000313" key="9">
    <source>
        <dbReference type="EMBL" id="RCI16234.1"/>
    </source>
</evidence>
<evidence type="ECO:0000256" key="3">
    <source>
        <dbReference type="ARBA" id="ARBA00022980"/>
    </source>
</evidence>
<keyword evidence="3" id="KW-0689">Ribosomal protein</keyword>
<dbReference type="EMBL" id="LKCN02000001">
    <property type="protein sequence ID" value="RCI16234.1"/>
    <property type="molecule type" value="Genomic_DNA"/>
</dbReference>
<feature type="region of interest" description="Disordered" evidence="8">
    <location>
        <begin position="215"/>
        <end position="252"/>
    </location>
</feature>
<dbReference type="AlphaFoldDB" id="A0A367LP66"/>
<dbReference type="InterPro" id="IPR059242">
    <property type="entry name" value="mS23_dom"/>
</dbReference>
<dbReference type="InterPro" id="IPR016939">
    <property type="entry name" value="Ribosomal_mS23_fun"/>
</dbReference>
<keyword evidence="4" id="KW-0496">Mitochondrion</keyword>
<evidence type="ECO:0000256" key="8">
    <source>
        <dbReference type="SAM" id="MobiDB-lite"/>
    </source>
</evidence>
<comment type="subcellular location">
    <subcellularLocation>
        <location evidence="1">Mitochondrion</location>
    </subcellularLocation>
</comment>
<evidence type="ECO:0000313" key="10">
    <source>
        <dbReference type="Proteomes" id="UP000253664"/>
    </source>
</evidence>
<evidence type="ECO:0000256" key="5">
    <source>
        <dbReference type="ARBA" id="ARBA00023274"/>
    </source>
</evidence>
<dbReference type="OrthoDB" id="5542239at2759"/>
<dbReference type="Pfam" id="PF13741">
    <property type="entry name" value="MRP-S25"/>
    <property type="match status" value="1"/>
</dbReference>
<evidence type="ECO:0000256" key="4">
    <source>
        <dbReference type="ARBA" id="ARBA00023128"/>
    </source>
</evidence>
<evidence type="ECO:0000256" key="1">
    <source>
        <dbReference type="ARBA" id="ARBA00004173"/>
    </source>
</evidence>
<evidence type="ECO:0000256" key="7">
    <source>
        <dbReference type="ARBA" id="ARBA00035421"/>
    </source>
</evidence>
<dbReference type="PANTHER" id="PTHR37799:SF1">
    <property type="entry name" value="SMALL RIBOSOMAL SUBUNIT PROTEIN MS23"/>
    <property type="match status" value="1"/>
</dbReference>
<dbReference type="PANTHER" id="PTHR37799">
    <property type="entry name" value="37S RIBOSOMAL PROTEIN S25, MITOCHONDRIAL"/>
    <property type="match status" value="1"/>
</dbReference>
<comment type="caution">
    <text evidence="9">The sequence shown here is derived from an EMBL/GenBank/DDBJ whole genome shotgun (WGS) entry which is preliminary data.</text>
</comment>
<gene>
    <name evidence="9" type="ORF">L249_3144</name>
</gene>
<dbReference type="Proteomes" id="UP000253664">
    <property type="component" value="Unassembled WGS sequence"/>
</dbReference>
<feature type="compositionally biased region" description="Acidic residues" evidence="8">
    <location>
        <begin position="225"/>
        <end position="235"/>
    </location>
</feature>
<reference evidence="9 10" key="1">
    <citation type="journal article" date="2015" name="BMC Genomics">
        <title>Insights from the genome of Ophiocordyceps polyrhachis-furcata to pathogenicity and host specificity in insect fungi.</title>
        <authorList>
            <person name="Wichadakul D."/>
            <person name="Kobmoo N."/>
            <person name="Ingsriswang S."/>
            <person name="Tangphatsornruang S."/>
            <person name="Chantasingh D."/>
            <person name="Luangsa-ard J.J."/>
            <person name="Eurwilaichitr L."/>
        </authorList>
    </citation>
    <scope>NUCLEOTIDE SEQUENCE [LARGE SCALE GENOMIC DNA]</scope>
    <source>
        <strain evidence="9 10">BCC 54312</strain>
    </source>
</reference>
<comment type="similarity">
    <text evidence="2">Belongs to the mitochondrion-specific ribosomal protein mS23 family.</text>
</comment>
<dbReference type="CDD" id="cd23701">
    <property type="entry name" value="At1g26750"/>
    <property type="match status" value="1"/>
</dbReference>
<evidence type="ECO:0000256" key="6">
    <source>
        <dbReference type="ARBA" id="ARBA00035137"/>
    </source>
</evidence>
<accession>A0A367LP66</accession>
<organism evidence="9 10">
    <name type="scientific">Ophiocordyceps polyrhachis-furcata BCC 54312</name>
    <dbReference type="NCBI Taxonomy" id="1330021"/>
    <lineage>
        <taxon>Eukaryota</taxon>
        <taxon>Fungi</taxon>
        <taxon>Dikarya</taxon>
        <taxon>Ascomycota</taxon>
        <taxon>Pezizomycotina</taxon>
        <taxon>Sordariomycetes</taxon>
        <taxon>Hypocreomycetidae</taxon>
        <taxon>Hypocreales</taxon>
        <taxon>Ophiocordycipitaceae</taxon>
        <taxon>Ophiocordyceps</taxon>
    </lineage>
</organism>
<evidence type="ECO:0000256" key="2">
    <source>
        <dbReference type="ARBA" id="ARBA00009864"/>
    </source>
</evidence>
<name>A0A367LP66_9HYPO</name>
<dbReference type="GO" id="GO:0003735">
    <property type="term" value="F:structural constituent of ribosome"/>
    <property type="evidence" value="ECO:0007669"/>
    <property type="project" value="InterPro"/>
</dbReference>